<comment type="similarity">
    <text evidence="2">Belongs to the MTB12 family.</text>
</comment>
<feature type="domain" description="Low molecular weight antigen MTB12-like C-terminal" evidence="4">
    <location>
        <begin position="34"/>
        <end position="144"/>
    </location>
</feature>
<dbReference type="Proteomes" id="UP000466906">
    <property type="component" value="Chromosome"/>
</dbReference>
<dbReference type="AlphaFoldDB" id="A0A6N4V1U0"/>
<sequence>MKRLFPLVAGAVAATLAVSLAPSAAAEDFAITAPVPTLEELNAQIQLLVASPAPDYVKAAQLEGGPRAVIVPKMVYRLGVFRAPKGSAVVTGPETHDGTSHTAVINGSRQGQPTLQIPAEWRYIDGQWKLASKSMCSGISTLGLPIPCNFQ</sequence>
<name>A0A6N4V1U0_9MYCO</name>
<dbReference type="KEGG" id="malv:MALV_47870"/>
<evidence type="ECO:0000313" key="6">
    <source>
        <dbReference type="Proteomes" id="UP000466906"/>
    </source>
</evidence>
<evidence type="ECO:0000256" key="2">
    <source>
        <dbReference type="ARBA" id="ARBA00093774"/>
    </source>
</evidence>
<accession>A0A6N4V1U0</accession>
<proteinExistence type="inferred from homology"/>
<feature type="chain" id="PRO_5038656402" description="Low molecular weight antigen MTB12-like C-terminal domain-containing protein" evidence="3">
    <location>
        <begin position="27"/>
        <end position="151"/>
    </location>
</feature>
<dbReference type="RefSeq" id="WP_163668262.1">
    <property type="nucleotide sequence ID" value="NZ_AP022565.1"/>
</dbReference>
<evidence type="ECO:0000256" key="1">
    <source>
        <dbReference type="ARBA" id="ARBA00022729"/>
    </source>
</evidence>
<evidence type="ECO:0000313" key="5">
    <source>
        <dbReference type="EMBL" id="BBX29662.1"/>
    </source>
</evidence>
<gene>
    <name evidence="5" type="ORF">MALV_47870</name>
</gene>
<dbReference type="Pfam" id="PF26580">
    <property type="entry name" value="Mtb12_C"/>
    <property type="match status" value="1"/>
</dbReference>
<evidence type="ECO:0000259" key="4">
    <source>
        <dbReference type="Pfam" id="PF26580"/>
    </source>
</evidence>
<feature type="signal peptide" evidence="3">
    <location>
        <begin position="1"/>
        <end position="26"/>
    </location>
</feature>
<organism evidence="5 6">
    <name type="scientific">Mycolicibacterium alvei</name>
    <dbReference type="NCBI Taxonomy" id="67081"/>
    <lineage>
        <taxon>Bacteria</taxon>
        <taxon>Bacillati</taxon>
        <taxon>Actinomycetota</taxon>
        <taxon>Actinomycetes</taxon>
        <taxon>Mycobacteriales</taxon>
        <taxon>Mycobacteriaceae</taxon>
        <taxon>Mycolicibacterium</taxon>
    </lineage>
</organism>
<keyword evidence="6" id="KW-1185">Reference proteome</keyword>
<protein>
    <recommendedName>
        <fullName evidence="4">Low molecular weight antigen MTB12-like C-terminal domain-containing protein</fullName>
    </recommendedName>
</protein>
<evidence type="ECO:0000256" key="3">
    <source>
        <dbReference type="SAM" id="SignalP"/>
    </source>
</evidence>
<dbReference type="EMBL" id="AP022565">
    <property type="protein sequence ID" value="BBX29662.1"/>
    <property type="molecule type" value="Genomic_DNA"/>
</dbReference>
<reference evidence="5 6" key="1">
    <citation type="journal article" date="2019" name="Emerg. Microbes Infect.">
        <title>Comprehensive subspecies identification of 175 nontuberculous mycobacteria species based on 7547 genomic profiles.</title>
        <authorList>
            <person name="Matsumoto Y."/>
            <person name="Kinjo T."/>
            <person name="Motooka D."/>
            <person name="Nabeya D."/>
            <person name="Jung N."/>
            <person name="Uechi K."/>
            <person name="Horii T."/>
            <person name="Iida T."/>
            <person name="Fujita J."/>
            <person name="Nakamura S."/>
        </authorList>
    </citation>
    <scope>NUCLEOTIDE SEQUENCE [LARGE SCALE GENOMIC DNA]</scope>
    <source>
        <strain evidence="5 6">JCM 12272</strain>
    </source>
</reference>
<keyword evidence="1 3" id="KW-0732">Signal</keyword>
<dbReference type="InterPro" id="IPR058644">
    <property type="entry name" value="Mtb12-like_C"/>
</dbReference>